<dbReference type="RefSeq" id="WP_344990578.1">
    <property type="nucleotide sequence ID" value="NZ_BAABFR010000005.1"/>
</dbReference>
<name>A0ABP8J4H4_9ACTN</name>
<dbReference type="EMBL" id="BAABFR010000005">
    <property type="protein sequence ID" value="GAA4384880.1"/>
    <property type="molecule type" value="Genomic_DNA"/>
</dbReference>
<gene>
    <name evidence="1" type="ORF">GCM10023147_05920</name>
</gene>
<dbReference type="InterPro" id="IPR008554">
    <property type="entry name" value="Glutaredoxin-like"/>
</dbReference>
<protein>
    <submittedName>
        <fullName evidence="1">Glutaredoxin family protein</fullName>
    </submittedName>
</protein>
<organism evidence="1 2">
    <name type="scientific">Tsukamurella soli</name>
    <dbReference type="NCBI Taxonomy" id="644556"/>
    <lineage>
        <taxon>Bacteria</taxon>
        <taxon>Bacillati</taxon>
        <taxon>Actinomycetota</taxon>
        <taxon>Actinomycetes</taxon>
        <taxon>Mycobacteriales</taxon>
        <taxon>Tsukamurellaceae</taxon>
        <taxon>Tsukamurella</taxon>
    </lineage>
</organism>
<dbReference type="SUPFAM" id="SSF52833">
    <property type="entry name" value="Thioredoxin-like"/>
    <property type="match status" value="1"/>
</dbReference>
<dbReference type="InterPro" id="IPR036249">
    <property type="entry name" value="Thioredoxin-like_sf"/>
</dbReference>
<dbReference type="Gene3D" id="3.40.30.10">
    <property type="entry name" value="Glutaredoxin"/>
    <property type="match status" value="1"/>
</dbReference>
<dbReference type="Pfam" id="PF05768">
    <property type="entry name" value="Glrx-like"/>
    <property type="match status" value="1"/>
</dbReference>
<accession>A0ABP8J4H4</accession>
<keyword evidence="2" id="KW-1185">Reference proteome</keyword>
<dbReference type="Proteomes" id="UP001500635">
    <property type="component" value="Unassembled WGS sequence"/>
</dbReference>
<sequence>MVGPGSPDGDVHVTLLTRAGCAMCERARAELTPLCAESVVVLDVVDVDAVEDGELRAEFGDRLPVVLLQGEEHAYWEVDVPRLRADIARLRNR</sequence>
<comment type="caution">
    <text evidence="1">The sequence shown here is derived from an EMBL/GenBank/DDBJ whole genome shotgun (WGS) entry which is preliminary data.</text>
</comment>
<proteinExistence type="predicted"/>
<evidence type="ECO:0000313" key="1">
    <source>
        <dbReference type="EMBL" id="GAA4384880.1"/>
    </source>
</evidence>
<reference evidence="2" key="1">
    <citation type="journal article" date="2019" name="Int. J. Syst. Evol. Microbiol.">
        <title>The Global Catalogue of Microorganisms (GCM) 10K type strain sequencing project: providing services to taxonomists for standard genome sequencing and annotation.</title>
        <authorList>
            <consortium name="The Broad Institute Genomics Platform"/>
            <consortium name="The Broad Institute Genome Sequencing Center for Infectious Disease"/>
            <person name="Wu L."/>
            <person name="Ma J."/>
        </authorList>
    </citation>
    <scope>NUCLEOTIDE SEQUENCE [LARGE SCALE GENOMIC DNA]</scope>
    <source>
        <strain evidence="2">JCM 17688</strain>
    </source>
</reference>
<evidence type="ECO:0000313" key="2">
    <source>
        <dbReference type="Proteomes" id="UP001500635"/>
    </source>
</evidence>